<dbReference type="Proteomes" id="UP001530400">
    <property type="component" value="Unassembled WGS sequence"/>
</dbReference>
<dbReference type="InterPro" id="IPR024929">
    <property type="entry name" value="GNL2_CP_dom"/>
</dbReference>
<dbReference type="PANTHER" id="PTHR11089:SF9">
    <property type="entry name" value="NUCLEOLAR GTP-BINDING PROTEIN 2"/>
    <property type="match status" value="1"/>
</dbReference>
<dbReference type="GO" id="GO:0005730">
    <property type="term" value="C:nucleolus"/>
    <property type="evidence" value="ECO:0007669"/>
    <property type="project" value="UniProtKB-SubCell"/>
</dbReference>
<comment type="caution">
    <text evidence="8">The sequence shown here is derived from an EMBL/GenBank/DDBJ whole genome shotgun (WGS) entry which is preliminary data.</text>
</comment>
<dbReference type="FunFam" id="3.40.50.300:FF:000559">
    <property type="entry name" value="Nuclear/nucleolar GTPase 2"/>
    <property type="match status" value="1"/>
</dbReference>
<evidence type="ECO:0000256" key="2">
    <source>
        <dbReference type="ARBA" id="ARBA00022741"/>
    </source>
</evidence>
<dbReference type="EMBL" id="JALLPJ020000996">
    <property type="protein sequence ID" value="KAL3778243.1"/>
    <property type="molecule type" value="Genomic_DNA"/>
</dbReference>
<reference evidence="8 9" key="1">
    <citation type="submission" date="2024-10" db="EMBL/GenBank/DDBJ databases">
        <title>Updated reference genomes for cyclostephanoid diatoms.</title>
        <authorList>
            <person name="Roberts W.R."/>
            <person name="Alverson A.J."/>
        </authorList>
    </citation>
    <scope>NUCLEOTIDE SEQUENCE [LARGE SCALE GENOMIC DNA]</scope>
    <source>
        <strain evidence="8 9">AJA010-31</strain>
    </source>
</reference>
<keyword evidence="2 5" id="KW-0547">Nucleotide-binding</keyword>
<dbReference type="PRINTS" id="PR00326">
    <property type="entry name" value="GTP1OBG"/>
</dbReference>
<evidence type="ECO:0000259" key="7">
    <source>
        <dbReference type="PROSITE" id="PS51721"/>
    </source>
</evidence>
<dbReference type="InterPro" id="IPR027417">
    <property type="entry name" value="P-loop_NTPase"/>
</dbReference>
<dbReference type="Pfam" id="PF08153">
    <property type="entry name" value="NGP1NT"/>
    <property type="match status" value="1"/>
</dbReference>
<dbReference type="Gene3D" id="1.10.1580.10">
    <property type="match status" value="1"/>
</dbReference>
<evidence type="ECO:0000256" key="6">
    <source>
        <dbReference type="SAM" id="MobiDB-lite"/>
    </source>
</evidence>
<evidence type="ECO:0000256" key="3">
    <source>
        <dbReference type="ARBA" id="ARBA00023134"/>
    </source>
</evidence>
<sequence>MAKTGYKYTKQQPSKGSRNMVVKSAASSKQHRVAPKSGNARSAATIARLKMYNNGKAIRNKEGKVVGGQFMMADRAGDTKITAATGRIAPDRRWFGNTRVVAASDLDRFREEMTESMADPYSVVVKRKALPMGLLRDAAELEKRAGAKGSALLVSEPFEGTFGAKSQRKRVKVEQLMAARVSRYDDDNNTNNSSSSKNANLMQQLPTVGGQAEAVPQLPTDDAAGYASLLAAAQQSQQTYTKVNNRVGMVGLGRDADQVQTSGLGIDYRLEKKDDLFLKGQSKRIWGEFYKVLDCSDVILHVIDARNVPGTRCTMVEKHIKNAPHKHLVFVLNKIDLVPNWVAKRWIGELSQIRPTIAFHASMTHAFGKGALISLLRQFGKLSDKKQISVGVIGYPNVGKSSVINTLISKKSCKVAPVPGETKIWQYITLFRNVSLIDCPGVVVDTAGDTETDSVLKGVVRSERLECPEDYVEAICNAVKREHIAAMYGLAKSGEESWSTPDELLEKISLKCGRLRKGGEPCLRSSAIMLINDYQRGRLPHYVAPPELKESDEEKKVEETAVIRGVKLEEQNLDGIERSVEVEEAKGSDAVVDGGSGDEDDREDVGENEASESDNEDDAPVSLAIKGDCTGCQSLLQKSSYN</sequence>
<dbReference type="PROSITE" id="PS51721">
    <property type="entry name" value="G_CP"/>
    <property type="match status" value="1"/>
</dbReference>
<accession>A0ABD3NQI8</accession>
<dbReference type="InterPro" id="IPR050755">
    <property type="entry name" value="TRAFAC_YlqF/YawG_RiboMat"/>
</dbReference>
<comment type="function">
    <text evidence="5">GTPase that associates with pre-60S ribosomal subunits in the nucleolus and is required for their nuclear export and maturation.</text>
</comment>
<feature type="domain" description="CP-type G" evidence="7">
    <location>
        <begin position="286"/>
        <end position="445"/>
    </location>
</feature>
<evidence type="ECO:0000313" key="9">
    <source>
        <dbReference type="Proteomes" id="UP001530400"/>
    </source>
</evidence>
<proteinExistence type="inferred from homology"/>
<dbReference type="Pfam" id="PF01926">
    <property type="entry name" value="MMR_HSR1"/>
    <property type="match status" value="1"/>
</dbReference>
<gene>
    <name evidence="8" type="ORF">ACHAWO_012113</name>
</gene>
<dbReference type="PANTHER" id="PTHR11089">
    <property type="entry name" value="GTP-BINDING PROTEIN-RELATED"/>
    <property type="match status" value="1"/>
</dbReference>
<name>A0ABD3NQI8_9STRA</name>
<evidence type="ECO:0000256" key="1">
    <source>
        <dbReference type="ARBA" id="ARBA00004604"/>
    </source>
</evidence>
<dbReference type="InterPro" id="IPR030378">
    <property type="entry name" value="G_CP_dom"/>
</dbReference>
<dbReference type="InterPro" id="IPR012971">
    <property type="entry name" value="NOG2_N_dom"/>
</dbReference>
<keyword evidence="3 5" id="KW-0342">GTP-binding</keyword>
<dbReference type="SUPFAM" id="SSF52540">
    <property type="entry name" value="P-loop containing nucleoside triphosphate hydrolases"/>
    <property type="match status" value="1"/>
</dbReference>
<dbReference type="AlphaFoldDB" id="A0ABD3NQI8"/>
<evidence type="ECO:0000313" key="8">
    <source>
        <dbReference type="EMBL" id="KAL3778243.1"/>
    </source>
</evidence>
<keyword evidence="4 5" id="KW-0539">Nucleus</keyword>
<dbReference type="GO" id="GO:0005525">
    <property type="term" value="F:GTP binding"/>
    <property type="evidence" value="ECO:0007669"/>
    <property type="project" value="UniProtKB-KW"/>
</dbReference>
<dbReference type="Gene3D" id="3.40.50.300">
    <property type="entry name" value="P-loop containing nucleotide triphosphate hydrolases"/>
    <property type="match status" value="1"/>
</dbReference>
<feature type="region of interest" description="Disordered" evidence="6">
    <location>
        <begin position="581"/>
        <end position="622"/>
    </location>
</feature>
<feature type="compositionally biased region" description="Acidic residues" evidence="6">
    <location>
        <begin position="596"/>
        <end position="619"/>
    </location>
</feature>
<dbReference type="CDD" id="cd01858">
    <property type="entry name" value="NGP_1"/>
    <property type="match status" value="1"/>
</dbReference>
<evidence type="ECO:0000256" key="5">
    <source>
        <dbReference type="RuleBase" id="RU364023"/>
    </source>
</evidence>
<comment type="similarity">
    <text evidence="5">Belongs to the TRAFAC class YlqF/YawG GTPase family. NOG2 subfamily.</text>
</comment>
<evidence type="ECO:0000256" key="4">
    <source>
        <dbReference type="ARBA" id="ARBA00023242"/>
    </source>
</evidence>
<protein>
    <recommendedName>
        <fullName evidence="5">Nucleolar GTP-binding protein 2</fullName>
    </recommendedName>
</protein>
<keyword evidence="9" id="KW-1185">Reference proteome</keyword>
<dbReference type="InterPro" id="IPR023179">
    <property type="entry name" value="GTP-bd_ortho_bundle_sf"/>
</dbReference>
<comment type="subcellular location">
    <subcellularLocation>
        <location evidence="1 5">Nucleus</location>
        <location evidence="1 5">Nucleolus</location>
    </subcellularLocation>
</comment>
<dbReference type="InterPro" id="IPR006073">
    <property type="entry name" value="GTP-bd"/>
</dbReference>
<organism evidence="8 9">
    <name type="scientific">Cyclotella atomus</name>
    <dbReference type="NCBI Taxonomy" id="382360"/>
    <lineage>
        <taxon>Eukaryota</taxon>
        <taxon>Sar</taxon>
        <taxon>Stramenopiles</taxon>
        <taxon>Ochrophyta</taxon>
        <taxon>Bacillariophyta</taxon>
        <taxon>Coscinodiscophyceae</taxon>
        <taxon>Thalassiosirophycidae</taxon>
        <taxon>Stephanodiscales</taxon>
        <taxon>Stephanodiscaceae</taxon>
        <taxon>Cyclotella</taxon>
    </lineage>
</organism>